<evidence type="ECO:0008006" key="4">
    <source>
        <dbReference type="Google" id="ProtNLM"/>
    </source>
</evidence>
<gene>
    <name evidence="2" type="ORF">ACFOGH_12450</name>
</gene>
<name>A0ABV7IZ35_9RHOB</name>
<organism evidence="2 3">
    <name type="scientific">Cypionkella sinensis</name>
    <dbReference type="NCBI Taxonomy" id="1756043"/>
    <lineage>
        <taxon>Bacteria</taxon>
        <taxon>Pseudomonadati</taxon>
        <taxon>Pseudomonadota</taxon>
        <taxon>Alphaproteobacteria</taxon>
        <taxon>Rhodobacterales</taxon>
        <taxon>Paracoccaceae</taxon>
        <taxon>Cypionkella</taxon>
    </lineage>
</organism>
<comment type="caution">
    <text evidence="2">The sequence shown here is derived from an EMBL/GenBank/DDBJ whole genome shotgun (WGS) entry which is preliminary data.</text>
</comment>
<dbReference type="EMBL" id="JBHRTO010000001">
    <property type="protein sequence ID" value="MFC3181806.1"/>
    <property type="molecule type" value="Genomic_DNA"/>
</dbReference>
<keyword evidence="1" id="KW-1133">Transmembrane helix</keyword>
<evidence type="ECO:0000313" key="2">
    <source>
        <dbReference type="EMBL" id="MFC3181806.1"/>
    </source>
</evidence>
<sequence>MKLVSSSPDRLVLRARPVLIGIGVACAMLLFAAIWLAKFFSDDHSDLAALALLFGLFGLVFIVFVRQEVAVFDRPSNTLTLRSIGVMGAREQFRPLDEVTKAVLETSANDGDSRAGPSYRAVLNFTSGPPLPLSAIFRSGSDAKTAVQQINTWLNQKSGQSQKRPKKRK</sequence>
<keyword evidence="1" id="KW-0812">Transmembrane</keyword>
<protein>
    <recommendedName>
        <fullName evidence="4">PH domain-containing protein</fullName>
    </recommendedName>
</protein>
<keyword evidence="3" id="KW-1185">Reference proteome</keyword>
<dbReference type="Proteomes" id="UP001595547">
    <property type="component" value="Unassembled WGS sequence"/>
</dbReference>
<evidence type="ECO:0000256" key="1">
    <source>
        <dbReference type="SAM" id="Phobius"/>
    </source>
</evidence>
<accession>A0ABV7IZ35</accession>
<evidence type="ECO:0000313" key="3">
    <source>
        <dbReference type="Proteomes" id="UP001595547"/>
    </source>
</evidence>
<dbReference type="RefSeq" id="WP_380073392.1">
    <property type="nucleotide sequence ID" value="NZ_JBHRTO010000001.1"/>
</dbReference>
<reference evidence="3" key="1">
    <citation type="journal article" date="2019" name="Int. J. Syst. Evol. Microbiol.">
        <title>The Global Catalogue of Microorganisms (GCM) 10K type strain sequencing project: providing services to taxonomists for standard genome sequencing and annotation.</title>
        <authorList>
            <consortium name="The Broad Institute Genomics Platform"/>
            <consortium name="The Broad Institute Genome Sequencing Center for Infectious Disease"/>
            <person name="Wu L."/>
            <person name="Ma J."/>
        </authorList>
    </citation>
    <scope>NUCLEOTIDE SEQUENCE [LARGE SCALE GENOMIC DNA]</scope>
    <source>
        <strain evidence="3">KCTC 52039</strain>
    </source>
</reference>
<proteinExistence type="predicted"/>
<feature type="transmembrane region" description="Helical" evidence="1">
    <location>
        <begin position="47"/>
        <end position="65"/>
    </location>
</feature>
<feature type="transmembrane region" description="Helical" evidence="1">
    <location>
        <begin position="20"/>
        <end position="41"/>
    </location>
</feature>
<keyword evidence="1" id="KW-0472">Membrane</keyword>